<dbReference type="SFLD" id="SFLDS00029">
    <property type="entry name" value="Radical_SAM"/>
    <property type="match status" value="1"/>
</dbReference>
<dbReference type="SUPFAM" id="SSF102114">
    <property type="entry name" value="Radical SAM enzymes"/>
    <property type="match status" value="1"/>
</dbReference>
<evidence type="ECO:0000256" key="2">
    <source>
        <dbReference type="ARBA" id="ARBA00022485"/>
    </source>
</evidence>
<dbReference type="InterPro" id="IPR006638">
    <property type="entry name" value="Elp3/MiaA/NifB-like_rSAM"/>
</dbReference>
<dbReference type="AlphaFoldDB" id="A0A6N2S1L3"/>
<dbReference type="GO" id="GO:0046872">
    <property type="term" value="F:metal ion binding"/>
    <property type="evidence" value="ECO:0007669"/>
    <property type="project" value="UniProtKB-KW"/>
</dbReference>
<dbReference type="Pfam" id="PF04055">
    <property type="entry name" value="Radical_SAM"/>
    <property type="match status" value="1"/>
</dbReference>
<protein>
    <submittedName>
        <fullName evidence="8">Coproporphyrinogen III oxidase</fullName>
    </submittedName>
</protein>
<dbReference type="PANTHER" id="PTHR11135:SF1">
    <property type="entry name" value="PROTEIN YHCC"/>
    <property type="match status" value="1"/>
</dbReference>
<evidence type="ECO:0000313" key="8">
    <source>
        <dbReference type="EMBL" id="VYS86854.1"/>
    </source>
</evidence>
<keyword evidence="4" id="KW-0479">Metal-binding</keyword>
<comment type="cofactor">
    <cofactor evidence="1">
        <name>[4Fe-4S] cluster</name>
        <dbReference type="ChEBI" id="CHEBI:49883"/>
    </cofactor>
</comment>
<evidence type="ECO:0000256" key="6">
    <source>
        <dbReference type="ARBA" id="ARBA00023014"/>
    </source>
</evidence>
<dbReference type="Gene3D" id="3.30.750.200">
    <property type="match status" value="1"/>
</dbReference>
<keyword evidence="3" id="KW-0949">S-adenosyl-L-methionine</keyword>
<dbReference type="SMART" id="SM00729">
    <property type="entry name" value="Elp3"/>
    <property type="match status" value="1"/>
</dbReference>
<evidence type="ECO:0000259" key="7">
    <source>
        <dbReference type="PROSITE" id="PS51918"/>
    </source>
</evidence>
<keyword evidence="6" id="KW-0411">Iron-sulfur</keyword>
<evidence type="ECO:0000256" key="4">
    <source>
        <dbReference type="ARBA" id="ARBA00022723"/>
    </source>
</evidence>
<dbReference type="GO" id="GO:0051539">
    <property type="term" value="F:4 iron, 4 sulfur cluster binding"/>
    <property type="evidence" value="ECO:0007669"/>
    <property type="project" value="UniProtKB-KW"/>
</dbReference>
<dbReference type="InterPro" id="IPR007197">
    <property type="entry name" value="rSAM"/>
</dbReference>
<dbReference type="NCBIfam" id="TIGR01212">
    <property type="entry name" value="TIGR01212 family radical SAM protein"/>
    <property type="match status" value="1"/>
</dbReference>
<accession>A0A6N2S1L3</accession>
<gene>
    <name evidence="8" type="ORF">AULFYP135_00700</name>
</gene>
<dbReference type="InterPro" id="IPR032432">
    <property type="entry name" value="Radical_SAM_C"/>
</dbReference>
<dbReference type="PROSITE" id="PS51918">
    <property type="entry name" value="RADICAL_SAM"/>
    <property type="match status" value="1"/>
</dbReference>
<dbReference type="SFLD" id="SFLDG01091">
    <property type="entry name" value="uncharacterized_CHP01210-like"/>
    <property type="match status" value="1"/>
</dbReference>
<dbReference type="GO" id="GO:0003824">
    <property type="term" value="F:catalytic activity"/>
    <property type="evidence" value="ECO:0007669"/>
    <property type="project" value="InterPro"/>
</dbReference>
<name>A0A6N2S1L3_9FIRM</name>
<dbReference type="InterPro" id="IPR005911">
    <property type="entry name" value="YhcC-like"/>
</dbReference>
<keyword evidence="5" id="KW-0408">Iron</keyword>
<feature type="domain" description="Radical SAM core" evidence="7">
    <location>
        <begin position="24"/>
        <end position="264"/>
    </location>
</feature>
<dbReference type="EMBL" id="CACRSL010000003">
    <property type="protein sequence ID" value="VYS86854.1"/>
    <property type="molecule type" value="Genomic_DNA"/>
</dbReference>
<reference evidence="8" key="1">
    <citation type="submission" date="2019-11" db="EMBL/GenBank/DDBJ databases">
        <authorList>
            <person name="Feng L."/>
        </authorList>
    </citation>
    <scope>NUCLEOTIDE SEQUENCE</scope>
    <source>
        <strain evidence="8">AundefinedLFYP135</strain>
    </source>
</reference>
<dbReference type="PANTHER" id="PTHR11135">
    <property type="entry name" value="HISTONE ACETYLTRANSFERASE-RELATED"/>
    <property type="match status" value="1"/>
</dbReference>
<keyword evidence="2" id="KW-0004">4Fe-4S</keyword>
<dbReference type="InterPro" id="IPR039661">
    <property type="entry name" value="ELP3"/>
</dbReference>
<evidence type="ECO:0000256" key="1">
    <source>
        <dbReference type="ARBA" id="ARBA00001966"/>
    </source>
</evidence>
<organism evidence="8">
    <name type="scientific">uncultured Anaerotruncus sp</name>
    <dbReference type="NCBI Taxonomy" id="905011"/>
    <lineage>
        <taxon>Bacteria</taxon>
        <taxon>Bacillati</taxon>
        <taxon>Bacillota</taxon>
        <taxon>Clostridia</taxon>
        <taxon>Eubacteriales</taxon>
        <taxon>Oscillospiraceae</taxon>
        <taxon>Anaerotruncus</taxon>
        <taxon>environmental samples</taxon>
    </lineage>
</organism>
<dbReference type="InterPro" id="IPR058240">
    <property type="entry name" value="rSAM_sf"/>
</dbReference>
<evidence type="ECO:0000256" key="3">
    <source>
        <dbReference type="ARBA" id="ARBA00022691"/>
    </source>
</evidence>
<dbReference type="Pfam" id="PF16199">
    <property type="entry name" value="Radical_SAM_C"/>
    <property type="match status" value="1"/>
</dbReference>
<sequence length="318" mass="36241">MQNPFAYSDDNKRYHTLHYHLRHRYGGRVFKVPLNAGFTCPNMDGTKGVGGCTYCSSQGSGDFAGDPSHSLARQFEEQKAILHQKWPKAQYIPYFQARTNTYAPVEILRERFEPVLKFPGVVGLAIATRADCLPDEVCGYLEDLSRRTDLTVELGLQSFSDETGERINRGHTTAEFLEGFWKLYQRGIPVCVHIINGLPGESLDEMRKTAEQLARLPIQGIKIHLLHVLEGTVLADQYRAGEFPLLTREEYVSVVCDQLELLPPQVVIQRLTGDGDREKLIGPLWSVRKREVLNEIDKELARRDSWQGKKYREEEHGL</sequence>
<evidence type="ECO:0000256" key="5">
    <source>
        <dbReference type="ARBA" id="ARBA00023004"/>
    </source>
</evidence>
<proteinExistence type="predicted"/>
<dbReference type="SFLD" id="SFLDG01086">
    <property type="entry name" value="elongater_protein-like"/>
    <property type="match status" value="1"/>
</dbReference>